<reference evidence="3" key="1">
    <citation type="submission" date="2022-08" db="EMBL/GenBank/DDBJ databases">
        <title>Draft genome sequencing of Roseisolibacter agri AW1220.</title>
        <authorList>
            <person name="Tobiishi Y."/>
            <person name="Tonouchi A."/>
        </authorList>
    </citation>
    <scope>NUCLEOTIDE SEQUENCE</scope>
    <source>
        <strain evidence="3">AW1220</strain>
    </source>
</reference>
<dbReference type="AlphaFoldDB" id="A0AA37QJV4"/>
<accession>A0AA37QJV4</accession>
<dbReference type="Gene3D" id="3.55.50.30">
    <property type="match status" value="1"/>
</dbReference>
<gene>
    <name evidence="3" type="ORF">rosag_36560</name>
</gene>
<organism evidence="3 4">
    <name type="scientific">Roseisolibacter agri</name>
    <dbReference type="NCBI Taxonomy" id="2014610"/>
    <lineage>
        <taxon>Bacteria</taxon>
        <taxon>Pseudomonadati</taxon>
        <taxon>Gemmatimonadota</taxon>
        <taxon>Gemmatimonadia</taxon>
        <taxon>Gemmatimonadales</taxon>
        <taxon>Gemmatimonadaceae</taxon>
        <taxon>Roseisolibacter</taxon>
    </lineage>
</organism>
<evidence type="ECO:0000259" key="2">
    <source>
        <dbReference type="Pfam" id="PF16344"/>
    </source>
</evidence>
<dbReference type="InterPro" id="IPR032508">
    <property type="entry name" value="FecR_C"/>
</dbReference>
<evidence type="ECO:0000313" key="3">
    <source>
        <dbReference type="EMBL" id="GLC27143.1"/>
    </source>
</evidence>
<dbReference type="GO" id="GO:0016989">
    <property type="term" value="F:sigma factor antagonist activity"/>
    <property type="evidence" value="ECO:0007669"/>
    <property type="project" value="TreeGrafter"/>
</dbReference>
<feature type="domain" description="Protein FecR C-terminal" evidence="2">
    <location>
        <begin position="266"/>
        <end position="333"/>
    </location>
</feature>
<dbReference type="Gene3D" id="2.60.120.1440">
    <property type="match status" value="1"/>
</dbReference>
<sequence>MSDRPDWQTIDRFLAGEATPEDLRAIDAWRSAAPGNDALLRTLRQGGTDAAAWDADAAWTRVTARVRRDVLPLRAQAREPARRPRRVPWRAAAAMLLAAAGVATWRETTRRRAASADAPVAMSTVVAPAEGRTSVTLPDGSRVTLHAGSRLRHAATLGGASGPRDVFLDGEGYFEVTHDALRPFRVHARHALAQDLGTRFVVRASTASPTVEVVVAEGLVSLHRRDARDSALVRPGERARLGATGEAVVQPVPDVGAYTEWASGTLALQDVTLADAMPRLARWYDVDVVLADRQLATRRVVARFHDAPLAQVLDALALALDARWERSGRTVTLHAARPR</sequence>
<feature type="domain" description="FecR protein" evidence="1">
    <location>
        <begin position="124"/>
        <end position="220"/>
    </location>
</feature>
<dbReference type="PANTHER" id="PTHR30273:SF2">
    <property type="entry name" value="PROTEIN FECR"/>
    <property type="match status" value="1"/>
</dbReference>
<dbReference type="InterPro" id="IPR006860">
    <property type="entry name" value="FecR"/>
</dbReference>
<comment type="caution">
    <text evidence="3">The sequence shown here is derived from an EMBL/GenBank/DDBJ whole genome shotgun (WGS) entry which is preliminary data.</text>
</comment>
<dbReference type="Pfam" id="PF16344">
    <property type="entry name" value="FecR_C"/>
    <property type="match status" value="1"/>
</dbReference>
<dbReference type="EMBL" id="BRXS01000005">
    <property type="protein sequence ID" value="GLC27143.1"/>
    <property type="molecule type" value="Genomic_DNA"/>
</dbReference>
<evidence type="ECO:0000259" key="1">
    <source>
        <dbReference type="Pfam" id="PF04773"/>
    </source>
</evidence>
<dbReference type="InterPro" id="IPR012373">
    <property type="entry name" value="Ferrdict_sens_TM"/>
</dbReference>
<dbReference type="Proteomes" id="UP001161325">
    <property type="component" value="Unassembled WGS sequence"/>
</dbReference>
<keyword evidence="4" id="KW-1185">Reference proteome</keyword>
<name>A0AA37QJV4_9BACT</name>
<dbReference type="Pfam" id="PF04773">
    <property type="entry name" value="FecR"/>
    <property type="match status" value="1"/>
</dbReference>
<dbReference type="PANTHER" id="PTHR30273">
    <property type="entry name" value="PERIPLASMIC SIGNAL SENSOR AND SIGMA FACTOR ACTIVATOR FECR-RELATED"/>
    <property type="match status" value="1"/>
</dbReference>
<dbReference type="RefSeq" id="WP_284351588.1">
    <property type="nucleotide sequence ID" value="NZ_BRXS01000005.1"/>
</dbReference>
<evidence type="ECO:0008006" key="5">
    <source>
        <dbReference type="Google" id="ProtNLM"/>
    </source>
</evidence>
<proteinExistence type="predicted"/>
<protein>
    <recommendedName>
        <fullName evidence="5">Fec operon regulator FecR</fullName>
    </recommendedName>
</protein>
<dbReference type="PIRSF" id="PIRSF018266">
    <property type="entry name" value="FecR"/>
    <property type="match status" value="1"/>
</dbReference>
<evidence type="ECO:0000313" key="4">
    <source>
        <dbReference type="Proteomes" id="UP001161325"/>
    </source>
</evidence>